<keyword evidence="5 12" id="KW-0545">Nucleotide biosynthesis</keyword>
<gene>
    <name evidence="12" type="primary">tmk</name>
    <name evidence="14" type="ORF">HUK38_13850</name>
</gene>
<organism evidence="14 15">
    <name type="scientific">Thiospirillum jenense</name>
    <dbReference type="NCBI Taxonomy" id="1653858"/>
    <lineage>
        <taxon>Bacteria</taxon>
        <taxon>Pseudomonadati</taxon>
        <taxon>Pseudomonadota</taxon>
        <taxon>Gammaproteobacteria</taxon>
        <taxon>Chromatiales</taxon>
        <taxon>Chromatiaceae</taxon>
        <taxon>Thiospirillum</taxon>
    </lineage>
</organism>
<dbReference type="SUPFAM" id="SSF52540">
    <property type="entry name" value="P-loop containing nucleoside triphosphate hydrolases"/>
    <property type="match status" value="1"/>
</dbReference>
<keyword evidence="4 12" id="KW-0808">Transferase</keyword>
<keyword evidence="8 12" id="KW-0067">ATP-binding</keyword>
<accession>A0A839HLH1</accession>
<dbReference type="PANTHER" id="PTHR10344">
    <property type="entry name" value="THYMIDYLATE KINASE"/>
    <property type="match status" value="1"/>
</dbReference>
<dbReference type="GO" id="GO:0005524">
    <property type="term" value="F:ATP binding"/>
    <property type="evidence" value="ECO:0007669"/>
    <property type="project" value="UniProtKB-UniRule"/>
</dbReference>
<dbReference type="InterPro" id="IPR027417">
    <property type="entry name" value="P-loop_NTPase"/>
</dbReference>
<comment type="function">
    <text evidence="11 12">Phosphorylation of dTMP to form dTDP in both de novo and salvage pathways of dTTP synthesis.</text>
</comment>
<sequence length="245" mass="27429">MPREILLRLWQSCKIIRVTVNHQPALPYGRLITLEGIEGAGKTTQRDVICETLIEQRVPFLKTREPGGSDIAERMRALLLDQANQGMSATAELLLMFAARAEHLHKTILPALSSGTWVICDRFTDASYAYQGGGRGIDAQHIRHLENWVQDGLRPHLTLLFDLPPTVGLARAQRRATAATGHPDRFELETVAFFERVRSVYLTLAEQDQARFRVIDATQPQAAVTAQVQTIIISQVNELRQGSWA</sequence>
<dbReference type="FunFam" id="3.40.50.300:FF:000225">
    <property type="entry name" value="Thymidylate kinase"/>
    <property type="match status" value="1"/>
</dbReference>
<reference evidence="14 15" key="1">
    <citation type="journal article" date="2020" name="Arch. Microbiol.">
        <title>The genome sequence of the giant phototrophic gammaproteobacterium Thiospirillum jenense gives insight into its physiological properties and phylogenetic relationships.</title>
        <authorList>
            <person name="Imhoff J.F."/>
            <person name="Meyer T.E."/>
            <person name="Kyndt J.A."/>
        </authorList>
    </citation>
    <scope>NUCLEOTIDE SEQUENCE [LARGE SCALE GENOMIC DNA]</scope>
    <source>
        <strain evidence="14 15">DSM 216</strain>
    </source>
</reference>
<protein>
    <recommendedName>
        <fullName evidence="3 12">Thymidylate kinase</fullName>
        <ecNumber evidence="2 12">2.7.4.9</ecNumber>
    </recommendedName>
    <alternativeName>
        <fullName evidence="9 12">dTMP kinase</fullName>
    </alternativeName>
</protein>
<evidence type="ECO:0000256" key="4">
    <source>
        <dbReference type="ARBA" id="ARBA00022679"/>
    </source>
</evidence>
<dbReference type="CDD" id="cd01672">
    <property type="entry name" value="TMPK"/>
    <property type="match status" value="1"/>
</dbReference>
<evidence type="ECO:0000256" key="8">
    <source>
        <dbReference type="ARBA" id="ARBA00022840"/>
    </source>
</evidence>
<dbReference type="NCBIfam" id="TIGR00041">
    <property type="entry name" value="DTMP_kinase"/>
    <property type="match status" value="1"/>
</dbReference>
<evidence type="ECO:0000256" key="6">
    <source>
        <dbReference type="ARBA" id="ARBA00022741"/>
    </source>
</evidence>
<comment type="caution">
    <text evidence="14">The sequence shown here is derived from an EMBL/GenBank/DDBJ whole genome shotgun (WGS) entry which is preliminary data.</text>
</comment>
<name>A0A839HLH1_9GAMM</name>
<evidence type="ECO:0000313" key="14">
    <source>
        <dbReference type="EMBL" id="MBB1127297.1"/>
    </source>
</evidence>
<feature type="binding site" evidence="12">
    <location>
        <begin position="36"/>
        <end position="43"/>
    </location>
    <ligand>
        <name>ATP</name>
        <dbReference type="ChEBI" id="CHEBI:30616"/>
    </ligand>
</feature>
<comment type="catalytic activity">
    <reaction evidence="10 12">
        <text>dTMP + ATP = dTDP + ADP</text>
        <dbReference type="Rhea" id="RHEA:13517"/>
        <dbReference type="ChEBI" id="CHEBI:30616"/>
        <dbReference type="ChEBI" id="CHEBI:58369"/>
        <dbReference type="ChEBI" id="CHEBI:63528"/>
        <dbReference type="ChEBI" id="CHEBI:456216"/>
        <dbReference type="EC" id="2.7.4.9"/>
    </reaction>
</comment>
<dbReference type="PANTHER" id="PTHR10344:SF4">
    <property type="entry name" value="UMP-CMP KINASE 2, MITOCHONDRIAL"/>
    <property type="match status" value="1"/>
</dbReference>
<dbReference type="EMBL" id="JABVCQ010000046">
    <property type="protein sequence ID" value="MBB1127297.1"/>
    <property type="molecule type" value="Genomic_DNA"/>
</dbReference>
<keyword evidence="6 12" id="KW-0547">Nucleotide-binding</keyword>
<dbReference type="InterPro" id="IPR018094">
    <property type="entry name" value="Thymidylate_kinase"/>
</dbReference>
<evidence type="ECO:0000313" key="15">
    <source>
        <dbReference type="Proteomes" id="UP000548632"/>
    </source>
</evidence>
<feature type="domain" description="Thymidylate kinase-like" evidence="13">
    <location>
        <begin position="34"/>
        <end position="227"/>
    </location>
</feature>
<dbReference type="AlphaFoldDB" id="A0A839HLH1"/>
<dbReference type="HAMAP" id="MF_00165">
    <property type="entry name" value="Thymidylate_kinase"/>
    <property type="match status" value="1"/>
</dbReference>
<dbReference type="Proteomes" id="UP000548632">
    <property type="component" value="Unassembled WGS sequence"/>
</dbReference>
<evidence type="ECO:0000256" key="12">
    <source>
        <dbReference type="HAMAP-Rule" id="MF_00165"/>
    </source>
</evidence>
<dbReference type="GO" id="GO:0006227">
    <property type="term" value="P:dUDP biosynthetic process"/>
    <property type="evidence" value="ECO:0007669"/>
    <property type="project" value="TreeGrafter"/>
</dbReference>
<dbReference type="GO" id="GO:0004798">
    <property type="term" value="F:dTMP kinase activity"/>
    <property type="evidence" value="ECO:0007669"/>
    <property type="project" value="UniProtKB-UniRule"/>
</dbReference>
<evidence type="ECO:0000256" key="1">
    <source>
        <dbReference type="ARBA" id="ARBA00009776"/>
    </source>
</evidence>
<dbReference type="Pfam" id="PF02223">
    <property type="entry name" value="Thymidylate_kin"/>
    <property type="match status" value="1"/>
</dbReference>
<evidence type="ECO:0000256" key="2">
    <source>
        <dbReference type="ARBA" id="ARBA00012980"/>
    </source>
</evidence>
<keyword evidence="15" id="KW-1185">Reference proteome</keyword>
<evidence type="ECO:0000256" key="3">
    <source>
        <dbReference type="ARBA" id="ARBA00017144"/>
    </source>
</evidence>
<dbReference type="GO" id="GO:0005829">
    <property type="term" value="C:cytosol"/>
    <property type="evidence" value="ECO:0007669"/>
    <property type="project" value="TreeGrafter"/>
</dbReference>
<dbReference type="Gene3D" id="3.40.50.300">
    <property type="entry name" value="P-loop containing nucleotide triphosphate hydrolases"/>
    <property type="match status" value="1"/>
</dbReference>
<evidence type="ECO:0000256" key="7">
    <source>
        <dbReference type="ARBA" id="ARBA00022777"/>
    </source>
</evidence>
<dbReference type="GO" id="GO:0006235">
    <property type="term" value="P:dTTP biosynthetic process"/>
    <property type="evidence" value="ECO:0007669"/>
    <property type="project" value="UniProtKB-UniRule"/>
</dbReference>
<evidence type="ECO:0000256" key="9">
    <source>
        <dbReference type="ARBA" id="ARBA00029962"/>
    </source>
</evidence>
<evidence type="ECO:0000256" key="11">
    <source>
        <dbReference type="ARBA" id="ARBA00057735"/>
    </source>
</evidence>
<dbReference type="GO" id="GO:0006233">
    <property type="term" value="P:dTDP biosynthetic process"/>
    <property type="evidence" value="ECO:0007669"/>
    <property type="project" value="InterPro"/>
</dbReference>
<proteinExistence type="inferred from homology"/>
<evidence type="ECO:0000256" key="10">
    <source>
        <dbReference type="ARBA" id="ARBA00048743"/>
    </source>
</evidence>
<dbReference type="EC" id="2.7.4.9" evidence="2 12"/>
<comment type="similarity">
    <text evidence="1 12">Belongs to the thymidylate kinase family.</text>
</comment>
<keyword evidence="7 12" id="KW-0418">Kinase</keyword>
<dbReference type="InterPro" id="IPR039430">
    <property type="entry name" value="Thymidylate_kin-like_dom"/>
</dbReference>
<evidence type="ECO:0000259" key="13">
    <source>
        <dbReference type="Pfam" id="PF02223"/>
    </source>
</evidence>
<evidence type="ECO:0000256" key="5">
    <source>
        <dbReference type="ARBA" id="ARBA00022727"/>
    </source>
</evidence>